<proteinExistence type="predicted"/>
<evidence type="ECO:0000313" key="2">
    <source>
        <dbReference type="Proteomes" id="UP000619118"/>
    </source>
</evidence>
<organism evidence="1 2">
    <name type="scientific">Shewanella litoralis</name>
    <dbReference type="NCBI Taxonomy" id="2282700"/>
    <lineage>
        <taxon>Bacteria</taxon>
        <taxon>Pseudomonadati</taxon>
        <taxon>Pseudomonadota</taxon>
        <taxon>Gammaproteobacteria</taxon>
        <taxon>Alteromonadales</taxon>
        <taxon>Shewanellaceae</taxon>
        <taxon>Shewanella</taxon>
    </lineage>
</organism>
<gene>
    <name evidence="1" type="ORF">GCM10009411_24950</name>
</gene>
<accession>A0ABQ2RFG2</accession>
<name>A0ABQ2RFG2_9GAMM</name>
<sequence length="59" mass="6580">MVTKRAVKAIFTTVCQGVTSFLLSLSRGGVMILELSQKRYFTTCIKVDLDQALKENVIN</sequence>
<dbReference type="Proteomes" id="UP000619118">
    <property type="component" value="Unassembled WGS sequence"/>
</dbReference>
<keyword evidence="2" id="KW-1185">Reference proteome</keyword>
<protein>
    <submittedName>
        <fullName evidence="1">Uncharacterized protein</fullName>
    </submittedName>
</protein>
<reference evidence="2" key="1">
    <citation type="journal article" date="2019" name="Int. J. Syst. Evol. Microbiol.">
        <title>The Global Catalogue of Microorganisms (GCM) 10K type strain sequencing project: providing services to taxonomists for standard genome sequencing and annotation.</title>
        <authorList>
            <consortium name="The Broad Institute Genomics Platform"/>
            <consortium name="The Broad Institute Genome Sequencing Center for Infectious Disease"/>
            <person name="Wu L."/>
            <person name="Ma J."/>
        </authorList>
    </citation>
    <scope>NUCLEOTIDE SEQUENCE [LARGE SCALE GENOMIC DNA]</scope>
    <source>
        <strain evidence="2">JCM 32306</strain>
    </source>
</reference>
<evidence type="ECO:0000313" key="1">
    <source>
        <dbReference type="EMBL" id="GGQ23882.1"/>
    </source>
</evidence>
<dbReference type="EMBL" id="BMQX01000017">
    <property type="protein sequence ID" value="GGQ23882.1"/>
    <property type="molecule type" value="Genomic_DNA"/>
</dbReference>
<comment type="caution">
    <text evidence="1">The sequence shown here is derived from an EMBL/GenBank/DDBJ whole genome shotgun (WGS) entry which is preliminary data.</text>
</comment>